<keyword evidence="3" id="KW-1185">Reference proteome</keyword>
<dbReference type="EMBL" id="CACTIH010005746">
    <property type="protein sequence ID" value="CAA3001251.1"/>
    <property type="molecule type" value="Genomic_DNA"/>
</dbReference>
<feature type="domain" description="F-box" evidence="1">
    <location>
        <begin position="14"/>
        <end position="55"/>
    </location>
</feature>
<dbReference type="SMART" id="SM00256">
    <property type="entry name" value="FBOX"/>
    <property type="match status" value="1"/>
</dbReference>
<dbReference type="AlphaFoldDB" id="A0A8S0T8J4"/>
<dbReference type="InterPro" id="IPR036047">
    <property type="entry name" value="F-box-like_dom_sf"/>
</dbReference>
<dbReference type="Proteomes" id="UP000594638">
    <property type="component" value="Unassembled WGS sequence"/>
</dbReference>
<evidence type="ECO:0000313" key="3">
    <source>
        <dbReference type="Proteomes" id="UP000594638"/>
    </source>
</evidence>
<name>A0A8S0T8J4_OLEEU</name>
<evidence type="ECO:0000259" key="1">
    <source>
        <dbReference type="SMART" id="SM00256"/>
    </source>
</evidence>
<dbReference type="OrthoDB" id="550575at2759"/>
<organism evidence="2 3">
    <name type="scientific">Olea europaea subsp. europaea</name>
    <dbReference type="NCBI Taxonomy" id="158383"/>
    <lineage>
        <taxon>Eukaryota</taxon>
        <taxon>Viridiplantae</taxon>
        <taxon>Streptophyta</taxon>
        <taxon>Embryophyta</taxon>
        <taxon>Tracheophyta</taxon>
        <taxon>Spermatophyta</taxon>
        <taxon>Magnoliopsida</taxon>
        <taxon>eudicotyledons</taxon>
        <taxon>Gunneridae</taxon>
        <taxon>Pentapetalae</taxon>
        <taxon>asterids</taxon>
        <taxon>lamiids</taxon>
        <taxon>Lamiales</taxon>
        <taxon>Oleaceae</taxon>
        <taxon>Oleeae</taxon>
        <taxon>Olea</taxon>
    </lineage>
</organism>
<evidence type="ECO:0000313" key="2">
    <source>
        <dbReference type="EMBL" id="CAA3001251.1"/>
    </source>
</evidence>
<gene>
    <name evidence="2" type="ORF">OLEA9_A062915</name>
</gene>
<dbReference type="Gene3D" id="1.20.1280.50">
    <property type="match status" value="1"/>
</dbReference>
<dbReference type="Pfam" id="PF12937">
    <property type="entry name" value="F-box-like"/>
    <property type="match status" value="1"/>
</dbReference>
<protein>
    <submittedName>
        <fullName evidence="2">F-box At5g67140</fullName>
    </submittedName>
</protein>
<dbReference type="Gramene" id="OE9A062915T2">
    <property type="protein sequence ID" value="OE9A062915C2"/>
    <property type="gene ID" value="OE9A062915"/>
</dbReference>
<comment type="caution">
    <text evidence="2">The sequence shown here is derived from an EMBL/GenBank/DDBJ whole genome shotgun (WGS) entry which is preliminary data.</text>
</comment>
<proteinExistence type="predicted"/>
<accession>A0A8S0T8J4</accession>
<sequence length="130" mass="14414">MSTRGNEEPHIDQLPIELLIRIFDLLTPFKDLAQASSVCGKWRQGVKESIGGREKLSFAGWKINDDSVIRMVLIADGLKELDISRSRWGCQVTDHGLHQLSTAKCICDLSSVSLWGSTVITDKGVVYTNP</sequence>
<dbReference type="Gene3D" id="3.80.10.10">
    <property type="entry name" value="Ribonuclease Inhibitor"/>
    <property type="match status" value="1"/>
</dbReference>
<dbReference type="SUPFAM" id="SSF81383">
    <property type="entry name" value="F-box domain"/>
    <property type="match status" value="1"/>
</dbReference>
<dbReference type="InterPro" id="IPR001810">
    <property type="entry name" value="F-box_dom"/>
</dbReference>
<dbReference type="InterPro" id="IPR032675">
    <property type="entry name" value="LRR_dom_sf"/>
</dbReference>
<reference evidence="2 3" key="1">
    <citation type="submission" date="2019-12" db="EMBL/GenBank/DDBJ databases">
        <authorList>
            <person name="Alioto T."/>
            <person name="Alioto T."/>
            <person name="Gomez Garrido J."/>
        </authorList>
    </citation>
    <scope>NUCLEOTIDE SEQUENCE [LARGE SCALE GENOMIC DNA]</scope>
</reference>